<dbReference type="RefSeq" id="WP_310834553.1">
    <property type="nucleotide sequence ID" value="NZ_JAALHA020000049.1"/>
</dbReference>
<keyword evidence="2" id="KW-0805">Transcription regulation</keyword>
<name>A0AAP5MEH5_9CYAN</name>
<evidence type="ECO:0000256" key="3">
    <source>
        <dbReference type="ARBA" id="ARBA00023082"/>
    </source>
</evidence>
<dbReference type="InterPro" id="IPR039425">
    <property type="entry name" value="RNA_pol_sigma-70-like"/>
</dbReference>
<dbReference type="Gene3D" id="1.10.10.10">
    <property type="entry name" value="Winged helix-like DNA-binding domain superfamily/Winged helix DNA-binding domain"/>
    <property type="match status" value="1"/>
</dbReference>
<protein>
    <submittedName>
        <fullName evidence="6">Sigma-70 family RNA polymerase sigma factor</fullName>
    </submittedName>
</protein>
<keyword evidence="3" id="KW-0731">Sigma factor</keyword>
<gene>
    <name evidence="6" type="ORF">G7B40_042160</name>
</gene>
<dbReference type="SUPFAM" id="SSF88946">
    <property type="entry name" value="Sigma2 domain of RNA polymerase sigma factors"/>
    <property type="match status" value="1"/>
</dbReference>
<dbReference type="EMBL" id="JAALHA020000049">
    <property type="protein sequence ID" value="MDR9900979.1"/>
    <property type="molecule type" value="Genomic_DNA"/>
</dbReference>
<comment type="similarity">
    <text evidence="1">Belongs to the sigma-70 factor family. ECF subfamily.</text>
</comment>
<dbReference type="InterPro" id="IPR013325">
    <property type="entry name" value="RNA_pol_sigma_r2"/>
</dbReference>
<evidence type="ECO:0000259" key="5">
    <source>
        <dbReference type="Pfam" id="PF04542"/>
    </source>
</evidence>
<evidence type="ECO:0000256" key="4">
    <source>
        <dbReference type="ARBA" id="ARBA00023163"/>
    </source>
</evidence>
<reference evidence="7" key="1">
    <citation type="journal article" date="2021" name="Science">
        <title>Hunting the eagle killer: A cyanobacterial neurotoxin causes vacuolar myelinopathy.</title>
        <authorList>
            <person name="Breinlinger S."/>
            <person name="Phillips T.J."/>
            <person name="Haram B.N."/>
            <person name="Mares J."/>
            <person name="Martinez Yerena J.A."/>
            <person name="Hrouzek P."/>
            <person name="Sobotka R."/>
            <person name="Henderson W.M."/>
            <person name="Schmieder P."/>
            <person name="Williams S.M."/>
            <person name="Lauderdale J.D."/>
            <person name="Wilde H.D."/>
            <person name="Gerrin W."/>
            <person name="Kust A."/>
            <person name="Washington J.W."/>
            <person name="Wagner C."/>
            <person name="Geier B."/>
            <person name="Liebeke M."/>
            <person name="Enke H."/>
            <person name="Niedermeyer T.H.J."/>
            <person name="Wilde S.B."/>
        </authorList>
    </citation>
    <scope>NUCLEOTIDE SEQUENCE [LARGE SCALE GENOMIC DNA]</scope>
    <source>
        <strain evidence="7">Thurmond2011</strain>
    </source>
</reference>
<dbReference type="AlphaFoldDB" id="A0AAP5MEH5"/>
<dbReference type="InterPro" id="IPR013324">
    <property type="entry name" value="RNA_pol_sigma_r3/r4-like"/>
</dbReference>
<accession>A0AAP5MEH5</accession>
<comment type="caution">
    <text evidence="6">The sequence shown here is derived from an EMBL/GenBank/DDBJ whole genome shotgun (WGS) entry which is preliminary data.</text>
</comment>
<dbReference type="InterPro" id="IPR007627">
    <property type="entry name" value="RNA_pol_sigma70_r2"/>
</dbReference>
<evidence type="ECO:0000313" key="6">
    <source>
        <dbReference type="EMBL" id="MDR9900979.1"/>
    </source>
</evidence>
<evidence type="ECO:0000256" key="2">
    <source>
        <dbReference type="ARBA" id="ARBA00023015"/>
    </source>
</evidence>
<keyword evidence="4" id="KW-0804">Transcription</keyword>
<dbReference type="GO" id="GO:0006352">
    <property type="term" value="P:DNA-templated transcription initiation"/>
    <property type="evidence" value="ECO:0007669"/>
    <property type="project" value="InterPro"/>
</dbReference>
<keyword evidence="7" id="KW-1185">Reference proteome</keyword>
<dbReference type="NCBIfam" id="TIGR02937">
    <property type="entry name" value="sigma70-ECF"/>
    <property type="match status" value="1"/>
</dbReference>
<dbReference type="PANTHER" id="PTHR43133">
    <property type="entry name" value="RNA POLYMERASE ECF-TYPE SIGMA FACTO"/>
    <property type="match status" value="1"/>
</dbReference>
<dbReference type="Pfam" id="PF04542">
    <property type="entry name" value="Sigma70_r2"/>
    <property type="match status" value="1"/>
</dbReference>
<dbReference type="SUPFAM" id="SSF88659">
    <property type="entry name" value="Sigma3 and sigma4 domains of RNA polymerase sigma factors"/>
    <property type="match status" value="1"/>
</dbReference>
<dbReference type="GO" id="GO:0016987">
    <property type="term" value="F:sigma factor activity"/>
    <property type="evidence" value="ECO:0007669"/>
    <property type="project" value="UniProtKB-KW"/>
</dbReference>
<dbReference type="Proteomes" id="UP000667802">
    <property type="component" value="Unassembled WGS sequence"/>
</dbReference>
<dbReference type="PANTHER" id="PTHR43133:SF51">
    <property type="entry name" value="RNA POLYMERASE SIGMA FACTOR"/>
    <property type="match status" value="1"/>
</dbReference>
<organism evidence="6 7">
    <name type="scientific">Aetokthonos hydrillicola Thurmond2011</name>
    <dbReference type="NCBI Taxonomy" id="2712845"/>
    <lineage>
        <taxon>Bacteria</taxon>
        <taxon>Bacillati</taxon>
        <taxon>Cyanobacteriota</taxon>
        <taxon>Cyanophyceae</taxon>
        <taxon>Nostocales</taxon>
        <taxon>Hapalosiphonaceae</taxon>
        <taxon>Aetokthonos</taxon>
    </lineage>
</organism>
<dbReference type="InterPro" id="IPR014284">
    <property type="entry name" value="RNA_pol_sigma-70_dom"/>
</dbReference>
<evidence type="ECO:0000256" key="1">
    <source>
        <dbReference type="ARBA" id="ARBA00010641"/>
    </source>
</evidence>
<dbReference type="InterPro" id="IPR036388">
    <property type="entry name" value="WH-like_DNA-bd_sf"/>
</dbReference>
<feature type="domain" description="RNA polymerase sigma-70 region 2" evidence="5">
    <location>
        <begin position="37"/>
        <end position="106"/>
    </location>
</feature>
<dbReference type="Gene3D" id="1.10.1740.10">
    <property type="match status" value="1"/>
</dbReference>
<sequence length="207" mass="23574">MGQETTQSSTDPATPQDVDADLAARIARGDRLAENALVARYSRAVKLLLSRRVSSPELVHDLTQDTFIIAFARLRGDGLYEPSRLAGFLRQTAINLANSEARKTARRRTDSDEGELEAAIDDSLGPFERIEEQDLQRLVRQLIDEMPVERDRELLWRYYVLGEDKVACAAHFEMSLEYFDRALHRARSRLRHLVDKHLVGGGRQESR</sequence>
<evidence type="ECO:0000313" key="7">
    <source>
        <dbReference type="Proteomes" id="UP000667802"/>
    </source>
</evidence>
<proteinExistence type="inferred from homology"/>